<dbReference type="EMBL" id="CAMAPB010000010">
    <property type="protein sequence ID" value="CAH9054224.1"/>
    <property type="molecule type" value="Genomic_DNA"/>
</dbReference>
<evidence type="ECO:0000313" key="2">
    <source>
        <dbReference type="Proteomes" id="UP001152447"/>
    </source>
</evidence>
<organism evidence="1 2">
    <name type="scientific">Pseudoalteromonas haloplanktis</name>
    <name type="common">Alteromonas haloplanktis</name>
    <dbReference type="NCBI Taxonomy" id="228"/>
    <lineage>
        <taxon>Bacteria</taxon>
        <taxon>Pseudomonadati</taxon>
        <taxon>Pseudomonadota</taxon>
        <taxon>Gammaproteobacteria</taxon>
        <taxon>Alteromonadales</taxon>
        <taxon>Pseudoalteromonadaceae</taxon>
        <taxon>Pseudoalteromonas</taxon>
    </lineage>
</organism>
<comment type="caution">
    <text evidence="1">The sequence shown here is derived from an EMBL/GenBank/DDBJ whole genome shotgun (WGS) entry which is preliminary data.</text>
</comment>
<dbReference type="AlphaFoldDB" id="A0A9W4VPM7"/>
<evidence type="ECO:0008006" key="3">
    <source>
        <dbReference type="Google" id="ProtNLM"/>
    </source>
</evidence>
<protein>
    <recommendedName>
        <fullName evidence="3">Lipoprotein</fullName>
    </recommendedName>
</protein>
<gene>
    <name evidence="1" type="ORF">PSEHALCIP103_00986</name>
</gene>
<reference evidence="1" key="1">
    <citation type="submission" date="2022-07" db="EMBL/GenBank/DDBJ databases">
        <authorList>
            <person name="Criscuolo A."/>
        </authorList>
    </citation>
    <scope>NUCLEOTIDE SEQUENCE</scope>
    <source>
        <strain evidence="1">CIP103197</strain>
    </source>
</reference>
<name>A0A9W4VPM7_PSEHA</name>
<accession>A0A9W4VPM7</accession>
<dbReference type="RefSeq" id="WP_076920696.1">
    <property type="nucleotide sequence ID" value="NZ_CAMAPB010000010.1"/>
</dbReference>
<dbReference type="PROSITE" id="PS51257">
    <property type="entry name" value="PROKAR_LIPOPROTEIN"/>
    <property type="match status" value="1"/>
</dbReference>
<evidence type="ECO:0000313" key="1">
    <source>
        <dbReference type="EMBL" id="CAH9054224.1"/>
    </source>
</evidence>
<dbReference type="Proteomes" id="UP001152447">
    <property type="component" value="Unassembled WGS sequence"/>
</dbReference>
<keyword evidence="2" id="KW-1185">Reference proteome</keyword>
<proteinExistence type="predicted"/>
<sequence>MKKALVVAVILLSGCSVKPIQYDLTGNYSGKPITVQKNIPTISVSDFTYEPHRNISQYMTSGFGCLLCNADGSHQAFVYQQPVKNIIQSEVKIAFKEISAGKNSEKCTLTGQIHAVGWDSINGDTTVDLTYILKIQDSAEYVKRIRGVYDAGIFEMQKVDKFWAKPTRKTVQELVWDNDFLNIVNKKCI</sequence>